<keyword evidence="3" id="KW-0732">Signal</keyword>
<sequence>MNIHKLVKVLVSAGITASVVTGANIIDNNDNTLHAAEKETSNYKYQGDTGYGDGQFLLNDAFIKTLETDGSLSFNGQEIEASKADYEAVKEEKSKFTEEHDQKFTVRGDKVTKATFPIKVDELSIEDVIDTYGKDYEKREAKDKSYETYVYALGDQDDEDKKNVIAFKVKDDFVVETIIGYSKSY</sequence>
<organism evidence="6 7">
    <name type="scientific">Jeotgalicoccus meleagridis</name>
    <dbReference type="NCBI Taxonomy" id="2759181"/>
    <lineage>
        <taxon>Bacteria</taxon>
        <taxon>Bacillati</taxon>
        <taxon>Bacillota</taxon>
        <taxon>Bacilli</taxon>
        <taxon>Bacillales</taxon>
        <taxon>Staphylococcaceae</taxon>
        <taxon>Jeotgalicoccus</taxon>
    </lineage>
</organism>
<evidence type="ECO:0000256" key="1">
    <source>
        <dbReference type="ARBA" id="ARBA00004613"/>
    </source>
</evidence>
<dbReference type="NCBIfam" id="NF047686">
    <property type="entry name" value="IsaB_fam"/>
    <property type="match status" value="1"/>
</dbReference>
<dbReference type="AlphaFoldDB" id="A0A6V7R2Z2"/>
<dbReference type="RefSeq" id="WP_185124789.1">
    <property type="nucleotide sequence ID" value="NZ_CAJEWD010000003.1"/>
</dbReference>
<dbReference type="Proteomes" id="UP000589351">
    <property type="component" value="Unassembled WGS sequence"/>
</dbReference>
<protein>
    <recommendedName>
        <fullName evidence="5">Immunodominant staphylococcal antigen B</fullName>
    </recommendedName>
</protein>
<keyword evidence="2" id="KW-0964">Secreted</keyword>
<keyword evidence="7" id="KW-1185">Reference proteome</keyword>
<dbReference type="EMBL" id="CAJEWD010000003">
    <property type="protein sequence ID" value="CAD2071383.1"/>
    <property type="molecule type" value="Genomic_DNA"/>
</dbReference>
<name>A0A6V7R2Z2_9STAP</name>
<accession>A0A6V7R2Z2</accession>
<dbReference type="InterPro" id="IPR058086">
    <property type="entry name" value="IsaB"/>
</dbReference>
<proteinExistence type="inferred from homology"/>
<evidence type="ECO:0000313" key="6">
    <source>
        <dbReference type="EMBL" id="CAD2071383.1"/>
    </source>
</evidence>
<comment type="similarity">
    <text evidence="4">Belongs to the IsaB family.</text>
</comment>
<gene>
    <name evidence="6" type="ORF">JEODO184_00223</name>
</gene>
<reference evidence="6 7" key="1">
    <citation type="submission" date="2020-07" db="EMBL/GenBank/DDBJ databases">
        <authorList>
            <person name="Criscuolo A."/>
        </authorList>
    </citation>
    <scope>NUCLEOTIDE SEQUENCE [LARGE SCALE GENOMIC DNA]</scope>
    <source>
        <strain evidence="6">CIP111649</strain>
    </source>
</reference>
<comment type="subcellular location">
    <subcellularLocation>
        <location evidence="1">Secreted</location>
    </subcellularLocation>
</comment>
<evidence type="ECO:0000256" key="2">
    <source>
        <dbReference type="ARBA" id="ARBA00022525"/>
    </source>
</evidence>
<evidence type="ECO:0000256" key="3">
    <source>
        <dbReference type="ARBA" id="ARBA00022729"/>
    </source>
</evidence>
<evidence type="ECO:0000256" key="4">
    <source>
        <dbReference type="ARBA" id="ARBA00093777"/>
    </source>
</evidence>
<comment type="caution">
    <text evidence="6">The sequence shown here is derived from an EMBL/GenBank/DDBJ whole genome shotgun (WGS) entry which is preliminary data.</text>
</comment>
<evidence type="ECO:0000313" key="7">
    <source>
        <dbReference type="Proteomes" id="UP000589351"/>
    </source>
</evidence>
<evidence type="ECO:0000256" key="5">
    <source>
        <dbReference type="ARBA" id="ARBA00093792"/>
    </source>
</evidence>